<dbReference type="InterPro" id="IPR001610">
    <property type="entry name" value="PAC"/>
</dbReference>
<evidence type="ECO:0000256" key="3">
    <source>
        <dbReference type="ARBA" id="ARBA00007833"/>
    </source>
</evidence>
<evidence type="ECO:0000256" key="4">
    <source>
        <dbReference type="ARBA" id="ARBA00022441"/>
    </source>
</evidence>
<protein>
    <submittedName>
        <fullName evidence="17">Putative LOV domain-containing protein</fullName>
    </submittedName>
</protein>
<keyword evidence="9" id="KW-0677">Repeat</keyword>
<sequence>MGMDEIDEEVEHQYLLRKRLKCTGEASPDDMDEDDEDAGVPSLAPDRFFYSPAAVPTGIVVSDAMEPDFPIIYVNTVFEYSTGFRADEILGRNCRFLQFRDPRAKRRHPLVDPVVVSEIRRCLEEGLEFQGEILNFRKDGTPLVNRLRLTPIHGDDGVITHVIGIQIFSEAKLDLNNVSYPVFKESCQMQSNKSVKLYPVGGNLLQSQPPNEVCGLLQLSDEVIAQSILSRLAPRDVASVGSVCRRICQLTKNDHVRKMVCQNAWGRDVTGALELMTKKLGWGRLARELTTLEAICWKRLTVRGAVEPSRCNYSACAAGNRLVLFGGEGVNMQPLDDTFVLNLDAANPEWRLVSVGSSPPGRWGHTLSCLNGSWLVVFGGCGRQGLLNDVFVIDLDAKYPTWKEVSGGAPPLPRSWHSSCTLEGSKLVVSGGCTDSGVLLSDMYLLDLNMEKPTWKEIPTSCTPPSRLGHSMSVYGRTKILMFGGLAKTGHLQLRSGEAYTIDLQNEKPQWRQVECGVGDKNAVVPPARLDHVAVTMPCGRIIVFGGSIAGLHSPSQLFLLDPGEEKASWRTLNVPGQAPKFAWGHSTCIVGGTRVLVLGGHTGEEWVLNELHELCLATRQD</sequence>
<evidence type="ECO:0000256" key="7">
    <source>
        <dbReference type="ARBA" id="ARBA00022630"/>
    </source>
</evidence>
<dbReference type="SUPFAM" id="SSF55785">
    <property type="entry name" value="PYP-like sensor domain (PAS domain)"/>
    <property type="match status" value="1"/>
</dbReference>
<evidence type="ECO:0000256" key="1">
    <source>
        <dbReference type="ARBA" id="ARBA00004123"/>
    </source>
</evidence>
<dbReference type="InterPro" id="IPR000014">
    <property type="entry name" value="PAS"/>
</dbReference>
<dbReference type="InterPro" id="IPR011043">
    <property type="entry name" value="Gal_Oxase/kelch_b-propeller"/>
</dbReference>
<keyword evidence="14" id="KW-0675">Receptor</keyword>
<comment type="pathway">
    <text evidence="2">Protein modification; protein ubiquitination.</text>
</comment>
<keyword evidence="7" id="KW-0285">Flavoprotein</keyword>
<dbReference type="CDD" id="cd00130">
    <property type="entry name" value="PAS"/>
    <property type="match status" value="1"/>
</dbReference>
<evidence type="ECO:0000256" key="10">
    <source>
        <dbReference type="ARBA" id="ARBA00022786"/>
    </source>
</evidence>
<dbReference type="GO" id="GO:0009908">
    <property type="term" value="P:flower development"/>
    <property type="evidence" value="ECO:0007669"/>
    <property type="project" value="UniProtKB-KW"/>
</dbReference>
<keyword evidence="5" id="KW-0600">Photoreceptor protein</keyword>
<evidence type="ECO:0000256" key="14">
    <source>
        <dbReference type="ARBA" id="ARBA00023170"/>
    </source>
</evidence>
<feature type="domain" description="PAS" evidence="16">
    <location>
        <begin position="54"/>
        <end position="102"/>
    </location>
</feature>
<dbReference type="InterPro" id="IPR001810">
    <property type="entry name" value="F-box_dom"/>
</dbReference>
<reference evidence="17" key="1">
    <citation type="journal article" date="2016" name="Proc. Natl. Acad. Sci. U.S.A.">
        <title>Functional and topological diversity of LOV domain photoreceptors.</title>
        <authorList>
            <person name="Glantz S.T."/>
            <person name="Carpenter E.J."/>
            <person name="Melkonian M."/>
            <person name="Gardner K.H."/>
            <person name="Boyden E.S."/>
            <person name="Wong G.K."/>
            <person name="Chow B.Y."/>
        </authorList>
    </citation>
    <scope>NUCLEOTIDE SEQUENCE</scope>
    <source>
        <strain evidence="17">PCGJ_2006687</strain>
    </source>
</reference>
<dbReference type="GO" id="GO:0005634">
    <property type="term" value="C:nucleus"/>
    <property type="evidence" value="ECO:0007669"/>
    <property type="project" value="UniProtKB-SubCell"/>
</dbReference>
<keyword evidence="15" id="KW-0539">Nucleus</keyword>
<dbReference type="FunFam" id="2.120.10.80:FF:000026">
    <property type="entry name" value="Putative LOV domain-containing protein"/>
    <property type="match status" value="1"/>
</dbReference>
<dbReference type="PANTHER" id="PTHR46175:SF2">
    <property type="entry name" value="ADAGIO PROTEIN 3"/>
    <property type="match status" value="1"/>
</dbReference>
<dbReference type="Gene3D" id="2.120.10.80">
    <property type="entry name" value="Kelch-type beta propeller"/>
    <property type="match status" value="2"/>
</dbReference>
<dbReference type="Pfam" id="PF07646">
    <property type="entry name" value="Kelch_2"/>
    <property type="match status" value="1"/>
</dbReference>
<dbReference type="InterPro" id="IPR011498">
    <property type="entry name" value="Kelch_2"/>
</dbReference>
<dbReference type="GO" id="GO:0019005">
    <property type="term" value="C:SCF ubiquitin ligase complex"/>
    <property type="evidence" value="ECO:0007669"/>
    <property type="project" value="TreeGrafter"/>
</dbReference>
<dbReference type="EMBL" id="KU700421">
    <property type="protein sequence ID" value="AML78198.1"/>
    <property type="molecule type" value="mRNA"/>
</dbReference>
<evidence type="ECO:0000259" key="16">
    <source>
        <dbReference type="PROSITE" id="PS50112"/>
    </source>
</evidence>
<keyword evidence="6" id="KW-0716">Sensory transduction</keyword>
<keyword evidence="12" id="KW-0287">Flowering</keyword>
<dbReference type="GO" id="GO:0005829">
    <property type="term" value="C:cytosol"/>
    <property type="evidence" value="ECO:0007669"/>
    <property type="project" value="TreeGrafter"/>
</dbReference>
<dbReference type="GO" id="GO:0009637">
    <property type="term" value="P:response to blue light"/>
    <property type="evidence" value="ECO:0007669"/>
    <property type="project" value="TreeGrafter"/>
</dbReference>
<dbReference type="InterPro" id="IPR036047">
    <property type="entry name" value="F-box-like_dom_sf"/>
</dbReference>
<accession>A0A126X0L2</accession>
<keyword evidence="11" id="KW-0157">Chromophore</keyword>
<dbReference type="InterPro" id="IPR015915">
    <property type="entry name" value="Kelch-typ_b-propeller"/>
</dbReference>
<dbReference type="SUPFAM" id="SSF81383">
    <property type="entry name" value="F-box domain"/>
    <property type="match status" value="1"/>
</dbReference>
<dbReference type="FunFam" id="2.120.10.80:FF:000005">
    <property type="entry name" value="Putative LOV domain-containing protein"/>
    <property type="match status" value="1"/>
</dbReference>
<dbReference type="FunFam" id="3.30.450.20:FF:000041">
    <property type="entry name" value="Adagio protein 1"/>
    <property type="match status" value="1"/>
</dbReference>
<dbReference type="Pfam" id="PF12937">
    <property type="entry name" value="F-box-like"/>
    <property type="match status" value="1"/>
</dbReference>
<dbReference type="AlphaFoldDB" id="A0A126X0L2"/>
<dbReference type="Gene3D" id="3.30.450.20">
    <property type="entry name" value="PAS domain"/>
    <property type="match status" value="1"/>
</dbReference>
<dbReference type="PANTHER" id="PTHR46175">
    <property type="entry name" value="BACTERIOOPSIN TRANSCRIPTIONAL ACTIVATOR"/>
    <property type="match status" value="1"/>
</dbReference>
<name>A0A126X0L2_9LAMI</name>
<evidence type="ECO:0000256" key="2">
    <source>
        <dbReference type="ARBA" id="ARBA00004906"/>
    </source>
</evidence>
<keyword evidence="8" id="KW-0288">FMN</keyword>
<comment type="similarity">
    <text evidence="3">Belongs to the ADAGIO family.</text>
</comment>
<evidence type="ECO:0000256" key="13">
    <source>
        <dbReference type="ARBA" id="ARBA00023108"/>
    </source>
</evidence>
<evidence type="ECO:0000256" key="11">
    <source>
        <dbReference type="ARBA" id="ARBA00022991"/>
    </source>
</evidence>
<proteinExistence type="evidence at transcript level"/>
<evidence type="ECO:0000256" key="15">
    <source>
        <dbReference type="ARBA" id="ARBA00023242"/>
    </source>
</evidence>
<keyword evidence="13" id="KW-0090">Biological rhythms</keyword>
<evidence type="ECO:0000313" key="17">
    <source>
        <dbReference type="EMBL" id="AML78198.1"/>
    </source>
</evidence>
<dbReference type="Pfam" id="PF13426">
    <property type="entry name" value="PAS_9"/>
    <property type="match status" value="1"/>
</dbReference>
<keyword evidence="10" id="KW-0833">Ubl conjugation pathway</keyword>
<dbReference type="GO" id="GO:0009881">
    <property type="term" value="F:photoreceptor activity"/>
    <property type="evidence" value="ECO:0007669"/>
    <property type="project" value="UniProtKB-KW"/>
</dbReference>
<dbReference type="GO" id="GO:0007623">
    <property type="term" value="P:circadian rhythm"/>
    <property type="evidence" value="ECO:0007669"/>
    <property type="project" value="TreeGrafter"/>
</dbReference>
<evidence type="ECO:0000256" key="8">
    <source>
        <dbReference type="ARBA" id="ARBA00022643"/>
    </source>
</evidence>
<evidence type="ECO:0000256" key="9">
    <source>
        <dbReference type="ARBA" id="ARBA00022737"/>
    </source>
</evidence>
<dbReference type="SUPFAM" id="SSF50965">
    <property type="entry name" value="Galactose oxidase, central domain"/>
    <property type="match status" value="1"/>
</dbReference>
<comment type="subcellular location">
    <subcellularLocation>
        <location evidence="1">Nucleus</location>
    </subcellularLocation>
</comment>
<dbReference type="InterPro" id="IPR035965">
    <property type="entry name" value="PAS-like_dom_sf"/>
</dbReference>
<dbReference type="Pfam" id="PF24681">
    <property type="entry name" value="Kelch_KLHDC2_KLHL20_DRC7"/>
    <property type="match status" value="1"/>
</dbReference>
<evidence type="ECO:0000256" key="6">
    <source>
        <dbReference type="ARBA" id="ARBA00022606"/>
    </source>
</evidence>
<evidence type="ECO:0000256" key="12">
    <source>
        <dbReference type="ARBA" id="ARBA00023089"/>
    </source>
</evidence>
<dbReference type="SMART" id="SM00086">
    <property type="entry name" value="PAC"/>
    <property type="match status" value="1"/>
</dbReference>
<keyword evidence="4" id="KW-0880">Kelch repeat</keyword>
<evidence type="ECO:0000256" key="5">
    <source>
        <dbReference type="ARBA" id="ARBA00022543"/>
    </source>
</evidence>
<dbReference type="PROSITE" id="PS50112">
    <property type="entry name" value="PAS"/>
    <property type="match status" value="1"/>
</dbReference>
<organism evidence="17">
    <name type="scientific">Anisacanthus quadrifidus</name>
    <dbReference type="NCBI Taxonomy" id="479633"/>
    <lineage>
        <taxon>Eukaryota</taxon>
        <taxon>Viridiplantae</taxon>
        <taxon>Streptophyta</taxon>
        <taxon>Embryophyta</taxon>
        <taxon>Tracheophyta</taxon>
        <taxon>Spermatophyta</taxon>
        <taxon>Magnoliopsida</taxon>
        <taxon>eudicotyledons</taxon>
        <taxon>Gunneridae</taxon>
        <taxon>Pentapetalae</taxon>
        <taxon>asterids</taxon>
        <taxon>lamiids</taxon>
        <taxon>Lamiales</taxon>
        <taxon>Acanthaceae</taxon>
        <taxon>Acanthoideae</taxon>
        <taxon>Justicieae</taxon>
        <taxon>Anisacanthus</taxon>
    </lineage>
</organism>